<reference evidence="13 14" key="1">
    <citation type="journal article" date="2019" name="Plant Biotechnol. J.">
        <title>The red bayberry genome and genetic basis of sex determination.</title>
        <authorList>
            <person name="Jia H.M."/>
            <person name="Jia H.J."/>
            <person name="Cai Q.L."/>
            <person name="Wang Y."/>
            <person name="Zhao H.B."/>
            <person name="Yang W.F."/>
            <person name="Wang G.Y."/>
            <person name="Li Y.H."/>
            <person name="Zhan D.L."/>
            <person name="Shen Y.T."/>
            <person name="Niu Q.F."/>
            <person name="Chang L."/>
            <person name="Qiu J."/>
            <person name="Zhao L."/>
            <person name="Xie H.B."/>
            <person name="Fu W.Y."/>
            <person name="Jin J."/>
            <person name="Li X.W."/>
            <person name="Jiao Y."/>
            <person name="Zhou C.C."/>
            <person name="Tu T."/>
            <person name="Chai C.Y."/>
            <person name="Gao J.L."/>
            <person name="Fan L.J."/>
            <person name="van de Weg E."/>
            <person name="Wang J.Y."/>
            <person name="Gao Z.S."/>
        </authorList>
    </citation>
    <scope>NUCLEOTIDE SEQUENCE [LARGE SCALE GENOMIC DNA]</scope>
    <source>
        <tissue evidence="13">Leaves</tissue>
    </source>
</reference>
<dbReference type="InterPro" id="IPR009038">
    <property type="entry name" value="GOLD_dom"/>
</dbReference>
<feature type="compositionally biased region" description="Low complexity" evidence="10">
    <location>
        <begin position="31"/>
        <end position="44"/>
    </location>
</feature>
<comment type="subcellular location">
    <subcellularLocation>
        <location evidence="2">Cytoplasm</location>
    </subcellularLocation>
    <subcellularLocation>
        <location evidence="1">Membrane</location>
    </subcellularLocation>
</comment>
<keyword evidence="9" id="KW-0131">Cell cycle</keyword>
<comment type="similarity">
    <text evidence="3">Belongs to the patellin family.</text>
</comment>
<dbReference type="InterPro" id="IPR056794">
    <property type="entry name" value="PATL1-6_C_GOLD"/>
</dbReference>
<evidence type="ECO:0000259" key="11">
    <source>
        <dbReference type="PROSITE" id="PS50191"/>
    </source>
</evidence>
<dbReference type="AlphaFoldDB" id="A0A6A1UYK8"/>
<evidence type="ECO:0000313" key="14">
    <source>
        <dbReference type="Proteomes" id="UP000516437"/>
    </source>
</evidence>
<evidence type="ECO:0000256" key="5">
    <source>
        <dbReference type="ARBA" id="ARBA00022490"/>
    </source>
</evidence>
<dbReference type="Gene3D" id="3.40.525.10">
    <property type="entry name" value="CRAL-TRIO lipid binding domain"/>
    <property type="match status" value="1"/>
</dbReference>
<evidence type="ECO:0000259" key="12">
    <source>
        <dbReference type="PROSITE" id="PS50866"/>
    </source>
</evidence>
<keyword evidence="14" id="KW-1185">Reference proteome</keyword>
<feature type="region of interest" description="Disordered" evidence="10">
    <location>
        <begin position="1"/>
        <end position="79"/>
    </location>
</feature>
<dbReference type="FunFam" id="3.40.525.10:FF:000022">
    <property type="entry name" value="SEC14 cytosolic factor family protein"/>
    <property type="match status" value="1"/>
</dbReference>
<keyword evidence="7" id="KW-0446">Lipid-binding</keyword>
<dbReference type="GO" id="GO:0016020">
    <property type="term" value="C:membrane"/>
    <property type="evidence" value="ECO:0007669"/>
    <property type="project" value="UniProtKB-SubCell"/>
</dbReference>
<dbReference type="Pfam" id="PF03765">
    <property type="entry name" value="CRAL_TRIO_N"/>
    <property type="match status" value="1"/>
</dbReference>
<evidence type="ECO:0000256" key="7">
    <source>
        <dbReference type="ARBA" id="ARBA00023121"/>
    </source>
</evidence>
<keyword evidence="5" id="KW-0963">Cytoplasm</keyword>
<dbReference type="InterPro" id="IPR036273">
    <property type="entry name" value="CRAL/TRIO_N_dom_sf"/>
</dbReference>
<keyword evidence="8" id="KW-0472">Membrane</keyword>
<dbReference type="PRINTS" id="PR00180">
    <property type="entry name" value="CRETINALDHBP"/>
</dbReference>
<dbReference type="GO" id="GO:0051301">
    <property type="term" value="P:cell division"/>
    <property type="evidence" value="ECO:0007669"/>
    <property type="project" value="UniProtKB-KW"/>
</dbReference>
<dbReference type="SUPFAM" id="SSF52087">
    <property type="entry name" value="CRAL/TRIO domain"/>
    <property type="match status" value="1"/>
</dbReference>
<comment type="caution">
    <text evidence="13">The sequence shown here is derived from an EMBL/GenBank/DDBJ whole genome shotgun (WGS) entry which is preliminary data.</text>
</comment>
<proteinExistence type="inferred from homology"/>
<name>A0A6A1UYK8_9ROSI</name>
<dbReference type="InterPro" id="IPR011074">
    <property type="entry name" value="CRAL/TRIO_N_dom"/>
</dbReference>
<dbReference type="Pfam" id="PF00650">
    <property type="entry name" value="CRAL_TRIO"/>
    <property type="match status" value="1"/>
</dbReference>
<dbReference type="CDD" id="cd00170">
    <property type="entry name" value="SEC14"/>
    <property type="match status" value="1"/>
</dbReference>
<evidence type="ECO:0000256" key="6">
    <source>
        <dbReference type="ARBA" id="ARBA00022618"/>
    </source>
</evidence>
<dbReference type="PROSITE" id="PS50191">
    <property type="entry name" value="CRAL_TRIO"/>
    <property type="match status" value="1"/>
</dbReference>
<dbReference type="SMART" id="SM00516">
    <property type="entry name" value="SEC14"/>
    <property type="match status" value="1"/>
</dbReference>
<dbReference type="InterPro" id="IPR044834">
    <property type="entry name" value="PATL"/>
</dbReference>
<evidence type="ECO:0000256" key="3">
    <source>
        <dbReference type="ARBA" id="ARBA00007155"/>
    </source>
</evidence>
<evidence type="ECO:0000256" key="1">
    <source>
        <dbReference type="ARBA" id="ARBA00004370"/>
    </source>
</evidence>
<dbReference type="SUPFAM" id="SSF46938">
    <property type="entry name" value="CRAL/TRIO N-terminal domain"/>
    <property type="match status" value="1"/>
</dbReference>
<feature type="compositionally biased region" description="Basic and acidic residues" evidence="10">
    <location>
        <begin position="123"/>
        <end position="138"/>
    </location>
</feature>
<keyword evidence="4" id="KW-0813">Transport</keyword>
<dbReference type="EMBL" id="RXIC02000026">
    <property type="protein sequence ID" value="KAB1204747.1"/>
    <property type="molecule type" value="Genomic_DNA"/>
</dbReference>
<organism evidence="13 14">
    <name type="scientific">Morella rubra</name>
    <name type="common">Chinese bayberry</name>
    <dbReference type="NCBI Taxonomy" id="262757"/>
    <lineage>
        <taxon>Eukaryota</taxon>
        <taxon>Viridiplantae</taxon>
        <taxon>Streptophyta</taxon>
        <taxon>Embryophyta</taxon>
        <taxon>Tracheophyta</taxon>
        <taxon>Spermatophyta</taxon>
        <taxon>Magnoliopsida</taxon>
        <taxon>eudicotyledons</taxon>
        <taxon>Gunneridae</taxon>
        <taxon>Pentapetalae</taxon>
        <taxon>rosids</taxon>
        <taxon>fabids</taxon>
        <taxon>Fagales</taxon>
        <taxon>Myricaceae</taxon>
        <taxon>Morella</taxon>
    </lineage>
</organism>
<feature type="domain" description="GOLD" evidence="12">
    <location>
        <begin position="408"/>
        <end position="509"/>
    </location>
</feature>
<dbReference type="InterPro" id="IPR001251">
    <property type="entry name" value="CRAL-TRIO_dom"/>
</dbReference>
<accession>A0A6A1UYK8</accession>
<dbReference type="SMART" id="SM01100">
    <property type="entry name" value="CRAL_TRIO_N"/>
    <property type="match status" value="1"/>
</dbReference>
<dbReference type="Proteomes" id="UP000516437">
    <property type="component" value="Chromosome 8"/>
</dbReference>
<dbReference type="GO" id="GO:0008289">
    <property type="term" value="F:lipid binding"/>
    <property type="evidence" value="ECO:0007669"/>
    <property type="project" value="UniProtKB-KW"/>
</dbReference>
<feature type="region of interest" description="Disordered" evidence="10">
    <location>
        <begin position="117"/>
        <end position="160"/>
    </location>
</feature>
<feature type="compositionally biased region" description="Pro residues" evidence="10">
    <location>
        <begin position="1"/>
        <end position="13"/>
    </location>
</feature>
<sequence>MADETPNPPPPVDPQSSDQSTDKEESQAPATVTVVMTESESSTVTKKEEELPTPPPGVESDPPLVVEEKEAVQQPPPPAVAAVVEEESNLVADLSDIERKALQELKLLVQEALSTNRFSFPHPPKDTEKEGFTKEGQPKQESTPVVPSEPTPRIEENPEREVQEVEKEAEEVSIWGVPLLKDDRSDVILLKFLRARDFKVNDAFVMIRNTIKWKKEFGVDALIDEDLGDEWEKVVFMHGYDRDEHPVCYNVYGEFQNKELYAKAFSDEEKRAKFLRWRIQFLERSIRKLDFSPGGVCTIFQVNDLKNSPGPAKRELRLATKQALQLLQDNYPEFVAKQVFINVPWWYLAFYTILSPFLTQRTKSKFVFAGPSKTAETLFKYISPEHVPVQYGGLSVDYCDCNPDFSISDPVTEVVVKPATKQTVEIIIYEKCILVWELRVVGWEVSYCAEFVPNAKDGYTVVIHKATKKAPSDEPVVSSSFKVAELGKILLTVDNPTSKKKKLLYRFKIKSFLE</sequence>
<dbReference type="InterPro" id="IPR036865">
    <property type="entry name" value="CRAL-TRIO_dom_sf"/>
</dbReference>
<protein>
    <submittedName>
        <fullName evidence="13">Patellin-3</fullName>
    </submittedName>
</protein>
<dbReference type="PROSITE" id="PS50866">
    <property type="entry name" value="GOLD"/>
    <property type="match status" value="1"/>
</dbReference>
<evidence type="ECO:0000256" key="2">
    <source>
        <dbReference type="ARBA" id="ARBA00004496"/>
    </source>
</evidence>
<evidence type="ECO:0000256" key="10">
    <source>
        <dbReference type="SAM" id="MobiDB-lite"/>
    </source>
</evidence>
<dbReference type="PANTHER" id="PTHR45932">
    <property type="entry name" value="PATELLIN-1"/>
    <property type="match status" value="1"/>
</dbReference>
<evidence type="ECO:0000256" key="4">
    <source>
        <dbReference type="ARBA" id="ARBA00022448"/>
    </source>
</evidence>
<gene>
    <name evidence="13" type="ORF">CJ030_MR8G027406</name>
</gene>
<evidence type="ECO:0000256" key="8">
    <source>
        <dbReference type="ARBA" id="ARBA00023136"/>
    </source>
</evidence>
<dbReference type="PANTHER" id="PTHR45932:SF6">
    <property type="entry name" value="PATELLIN-3"/>
    <property type="match status" value="1"/>
</dbReference>
<feature type="domain" description="CRAL-TRIO" evidence="11">
    <location>
        <begin position="224"/>
        <end position="399"/>
    </location>
</feature>
<dbReference type="GO" id="GO:0005737">
    <property type="term" value="C:cytoplasm"/>
    <property type="evidence" value="ECO:0007669"/>
    <property type="project" value="UniProtKB-SubCell"/>
</dbReference>
<keyword evidence="6" id="KW-0132">Cell division</keyword>
<evidence type="ECO:0000256" key="9">
    <source>
        <dbReference type="ARBA" id="ARBA00023306"/>
    </source>
</evidence>
<dbReference type="Gene3D" id="2.60.120.680">
    <property type="entry name" value="GOLD domain"/>
    <property type="match status" value="1"/>
</dbReference>
<evidence type="ECO:0000313" key="13">
    <source>
        <dbReference type="EMBL" id="KAB1204747.1"/>
    </source>
</evidence>
<dbReference type="OrthoDB" id="75724at2759"/>
<dbReference type="Pfam" id="PF25099">
    <property type="entry name" value="GOLD_PATL1_C"/>
    <property type="match status" value="1"/>
</dbReference>